<dbReference type="InterPro" id="IPR011051">
    <property type="entry name" value="RmlC_Cupin_sf"/>
</dbReference>
<sequence>MSIAREVDEAGAAQLTLLRGVDLVASPWKNGGGVTREIALGHLPGALPGQAADGFAWRVSVADVAQAGPFSRFDGVARTLVLLEGAGMVLDEMSPSGGALVRTHTLTQALDVARFDGEAPIDARLVDGPTRDFNLMVRRDVARASFEVWRENVARRIEADTVLLYCAQGVALVRVNGGEATTLVAGDTLRIDLAGAANATARAARIETQGEGALLAIALDIVNAHADREPSRT</sequence>
<dbReference type="InterPro" id="IPR010282">
    <property type="entry name" value="Uncharacterised_HutD/Ves"/>
</dbReference>
<dbReference type="SUPFAM" id="SSF51182">
    <property type="entry name" value="RmlC-like cupins"/>
    <property type="match status" value="1"/>
</dbReference>
<dbReference type="AlphaFoldDB" id="A0A6J5G546"/>
<evidence type="ECO:0000313" key="1">
    <source>
        <dbReference type="EMBL" id="CAB3792194.1"/>
    </source>
</evidence>
<dbReference type="PANTHER" id="PTHR37943">
    <property type="entry name" value="PROTEIN VES"/>
    <property type="match status" value="1"/>
</dbReference>
<organism evidence="1 2">
    <name type="scientific">Paraburkholderia caffeinitolerans</name>
    <dbReference type="NCBI Taxonomy" id="1723730"/>
    <lineage>
        <taxon>Bacteria</taxon>
        <taxon>Pseudomonadati</taxon>
        <taxon>Pseudomonadota</taxon>
        <taxon>Betaproteobacteria</taxon>
        <taxon>Burkholderiales</taxon>
        <taxon>Burkholderiaceae</taxon>
        <taxon>Paraburkholderia</taxon>
    </lineage>
</organism>
<proteinExistence type="predicted"/>
<dbReference type="EMBL" id="CADIKL010000016">
    <property type="protein sequence ID" value="CAB3792194.1"/>
    <property type="molecule type" value="Genomic_DNA"/>
</dbReference>
<dbReference type="RefSeq" id="WP_175195830.1">
    <property type="nucleotide sequence ID" value="NZ_CADIKL010000016.1"/>
</dbReference>
<protein>
    <submittedName>
        <fullName evidence="1">Protein Ves</fullName>
    </submittedName>
</protein>
<dbReference type="Pfam" id="PF05962">
    <property type="entry name" value="HutD"/>
    <property type="match status" value="1"/>
</dbReference>
<name>A0A6J5G546_9BURK</name>
<keyword evidence="2" id="KW-1185">Reference proteome</keyword>
<dbReference type="PANTHER" id="PTHR37943:SF1">
    <property type="entry name" value="PROTEIN VES"/>
    <property type="match status" value="1"/>
</dbReference>
<dbReference type="Gene3D" id="2.60.120.10">
    <property type="entry name" value="Jelly Rolls"/>
    <property type="match status" value="1"/>
</dbReference>
<reference evidence="1 2" key="1">
    <citation type="submission" date="2020-04" db="EMBL/GenBank/DDBJ databases">
        <authorList>
            <person name="De Canck E."/>
        </authorList>
    </citation>
    <scope>NUCLEOTIDE SEQUENCE [LARGE SCALE GENOMIC DNA]</scope>
    <source>
        <strain evidence="1 2">LMG 28688</strain>
    </source>
</reference>
<accession>A0A6J5G546</accession>
<dbReference type="CDD" id="cd20293">
    <property type="entry name" value="cupin_HutD_N"/>
    <property type="match status" value="1"/>
</dbReference>
<evidence type="ECO:0000313" key="2">
    <source>
        <dbReference type="Proteomes" id="UP000494119"/>
    </source>
</evidence>
<dbReference type="InterPro" id="IPR014710">
    <property type="entry name" value="RmlC-like_jellyroll"/>
</dbReference>
<gene>
    <name evidence="1" type="primary">ves</name>
    <name evidence="1" type="ORF">LMG28688_03451</name>
</gene>
<dbReference type="Proteomes" id="UP000494119">
    <property type="component" value="Unassembled WGS sequence"/>
</dbReference>